<gene>
    <name evidence="3" type="ORF">MOQ_007798</name>
</gene>
<feature type="domain" description="Trans-sialidase C-terminal" evidence="2">
    <location>
        <begin position="2"/>
        <end position="153"/>
    </location>
</feature>
<dbReference type="SUPFAM" id="SSF49899">
    <property type="entry name" value="Concanavalin A-like lectins/glucanases"/>
    <property type="match status" value="1"/>
</dbReference>
<reference evidence="3 4" key="1">
    <citation type="journal article" date="2012" name="BMC Genomics">
        <title>Comparative genomic analysis of human infective Trypanosoma cruzi lineages with the bat-restricted subspecies T. cruzi marinkellei.</title>
        <authorList>
            <person name="Franzen O."/>
            <person name="Talavera-Lopez C."/>
            <person name="Ochaya S."/>
            <person name="Butler C.E."/>
            <person name="Messenger L.A."/>
            <person name="Lewis M.D."/>
            <person name="Llewellyn M.S."/>
            <person name="Marinkelle C.J."/>
            <person name="Tyler K.M."/>
            <person name="Miles M.A."/>
            <person name="Andersson B."/>
        </authorList>
    </citation>
    <scope>NUCLEOTIDE SEQUENCE [LARGE SCALE GENOMIC DNA]</scope>
    <source>
        <strain evidence="3 4">B7</strain>
    </source>
</reference>
<protein>
    <submittedName>
        <fullName evidence="3">Trans-sialidase, putative</fullName>
    </submittedName>
</protein>
<dbReference type="Gene3D" id="2.60.120.200">
    <property type="match status" value="1"/>
</dbReference>
<dbReference type="AlphaFoldDB" id="K2NHP3"/>
<proteinExistence type="predicted"/>
<feature type="non-terminal residue" evidence="3">
    <location>
        <position position="240"/>
    </location>
</feature>
<feature type="compositionally biased region" description="Polar residues" evidence="1">
    <location>
        <begin position="199"/>
        <end position="214"/>
    </location>
</feature>
<comment type="caution">
    <text evidence="3">The sequence shown here is derived from an EMBL/GenBank/DDBJ whole genome shotgun (WGS) entry which is preliminary data.</text>
</comment>
<dbReference type="Proteomes" id="UP000007350">
    <property type="component" value="Unassembled WGS sequence"/>
</dbReference>
<organism evidence="3 4">
    <name type="scientific">Trypanosoma cruzi marinkellei</name>
    <dbReference type="NCBI Taxonomy" id="85056"/>
    <lineage>
        <taxon>Eukaryota</taxon>
        <taxon>Discoba</taxon>
        <taxon>Euglenozoa</taxon>
        <taxon>Kinetoplastea</taxon>
        <taxon>Metakinetoplastina</taxon>
        <taxon>Trypanosomatida</taxon>
        <taxon>Trypanosomatidae</taxon>
        <taxon>Trypanosoma</taxon>
        <taxon>Schizotrypanum</taxon>
    </lineage>
</organism>
<dbReference type="InterPro" id="IPR008377">
    <property type="entry name" value="Sialidase_trypan"/>
</dbReference>
<evidence type="ECO:0000313" key="4">
    <source>
        <dbReference type="Proteomes" id="UP000007350"/>
    </source>
</evidence>
<name>K2NHP3_TRYCR</name>
<dbReference type="InterPro" id="IPR055239">
    <property type="entry name" value="TS_C"/>
</dbReference>
<sequence length="240" mass="26144">MFTLVATVSIHAEPKESSSIPLMGVRMNDTSSTVLFGLSYTHEKKWKVIFSDTLRETLADGDGVRWEPNKKYQVALGMDQYYRVSVYVDGSPLYSTRIYNDDEEDYSLLGKLRTLLSSHSVSHFYIGGDSTSGSADTHVTLSNVLLYNRALNNGELKTLMKRKAAAAAARKVPVPEVATQTAIVGEPSLQPVNGPVVTNEAQQEATSSPQSQHPPAQKSERKGGPANSKHTSTDVIDPST</sequence>
<dbReference type="PRINTS" id="PR01803">
    <property type="entry name" value="TCSIALIDASE"/>
</dbReference>
<dbReference type="Pfam" id="PF22925">
    <property type="entry name" value="TS_C"/>
    <property type="match status" value="1"/>
</dbReference>
<accession>K2NHP3</accession>
<dbReference type="GO" id="GO:0004308">
    <property type="term" value="F:exo-alpha-sialidase activity"/>
    <property type="evidence" value="ECO:0007669"/>
    <property type="project" value="InterPro"/>
</dbReference>
<dbReference type="EMBL" id="AHKC01015742">
    <property type="protein sequence ID" value="EKF28452.1"/>
    <property type="molecule type" value="Genomic_DNA"/>
</dbReference>
<evidence type="ECO:0000256" key="1">
    <source>
        <dbReference type="SAM" id="MobiDB-lite"/>
    </source>
</evidence>
<feature type="region of interest" description="Disordered" evidence="1">
    <location>
        <begin position="185"/>
        <end position="240"/>
    </location>
</feature>
<dbReference type="InterPro" id="IPR013320">
    <property type="entry name" value="ConA-like_dom_sf"/>
</dbReference>
<evidence type="ECO:0000313" key="3">
    <source>
        <dbReference type="EMBL" id="EKF28452.1"/>
    </source>
</evidence>
<evidence type="ECO:0000259" key="2">
    <source>
        <dbReference type="Pfam" id="PF22925"/>
    </source>
</evidence>
<feature type="compositionally biased region" description="Polar residues" evidence="1">
    <location>
        <begin position="228"/>
        <end position="240"/>
    </location>
</feature>
<keyword evidence="4" id="KW-1185">Reference proteome</keyword>